<sequence>MGVNMLNTQDPAAQIASPTKNSSASSRKLKLKEQAQSIVLSLVSVFRLSRKNINDVDVSSSLSTRPTEEIRDAWKQGSKVYTPRHNTALYSPGKVAYSPYQPFTTCAVVESWLVTPQERKQAHKLARRNMSLELVQDIHDQW</sequence>
<evidence type="ECO:0000256" key="1">
    <source>
        <dbReference type="SAM" id="MobiDB-lite"/>
    </source>
</evidence>
<reference evidence="2 3" key="1">
    <citation type="journal article" date="2016" name="PLoS Pathog.">
        <title>Biosynthesis of antibiotic leucinostatins in bio-control fungus Purpureocillium lilacinum and their inhibition on phytophthora revealed by genome mining.</title>
        <authorList>
            <person name="Wang G."/>
            <person name="Liu Z."/>
            <person name="Lin R."/>
            <person name="Li E."/>
            <person name="Mao Z."/>
            <person name="Ling J."/>
            <person name="Yang Y."/>
            <person name="Yin W.B."/>
            <person name="Xie B."/>
        </authorList>
    </citation>
    <scope>NUCLEOTIDE SEQUENCE [LARGE SCALE GENOMIC DNA]</scope>
    <source>
        <strain evidence="2">170</strain>
    </source>
</reference>
<dbReference type="RefSeq" id="XP_018135782.1">
    <property type="nucleotide sequence ID" value="XM_018290013.1"/>
</dbReference>
<dbReference type="OrthoDB" id="4964373at2759"/>
<comment type="caution">
    <text evidence="2">The sequence shown here is derived from an EMBL/GenBank/DDBJ whole genome shotgun (WGS) entry which is preliminary data.</text>
</comment>
<feature type="compositionally biased region" description="Polar residues" evidence="1">
    <location>
        <begin position="1"/>
        <end position="26"/>
    </location>
</feature>
<protein>
    <submittedName>
        <fullName evidence="2">Uncharacterized protein</fullName>
    </submittedName>
</protein>
<feature type="region of interest" description="Disordered" evidence="1">
    <location>
        <begin position="1"/>
        <end position="28"/>
    </location>
</feature>
<keyword evidence="3" id="KW-1185">Reference proteome</keyword>
<gene>
    <name evidence="2" type="ORF">VFPPC_11989</name>
</gene>
<organism evidence="2 3">
    <name type="scientific">Pochonia chlamydosporia 170</name>
    <dbReference type="NCBI Taxonomy" id="1380566"/>
    <lineage>
        <taxon>Eukaryota</taxon>
        <taxon>Fungi</taxon>
        <taxon>Dikarya</taxon>
        <taxon>Ascomycota</taxon>
        <taxon>Pezizomycotina</taxon>
        <taxon>Sordariomycetes</taxon>
        <taxon>Hypocreomycetidae</taxon>
        <taxon>Hypocreales</taxon>
        <taxon>Clavicipitaceae</taxon>
        <taxon>Pochonia</taxon>
    </lineage>
</organism>
<evidence type="ECO:0000313" key="2">
    <source>
        <dbReference type="EMBL" id="OAQ57461.1"/>
    </source>
</evidence>
<name>A0A179EWB6_METCM</name>
<dbReference type="Proteomes" id="UP000078397">
    <property type="component" value="Unassembled WGS sequence"/>
</dbReference>
<dbReference type="AlphaFoldDB" id="A0A179EWB6"/>
<dbReference type="GeneID" id="28854007"/>
<evidence type="ECO:0000313" key="3">
    <source>
        <dbReference type="Proteomes" id="UP000078397"/>
    </source>
</evidence>
<dbReference type="EMBL" id="LSBJ02000025">
    <property type="protein sequence ID" value="OAQ57461.1"/>
    <property type="molecule type" value="Genomic_DNA"/>
</dbReference>
<proteinExistence type="predicted"/>
<accession>A0A179EWB6</accession>
<dbReference type="KEGG" id="pchm:VFPPC_11989"/>